<dbReference type="AlphaFoldDB" id="A0A929PXT1"/>
<evidence type="ECO:0000256" key="2">
    <source>
        <dbReference type="ARBA" id="ARBA00023134"/>
    </source>
</evidence>
<evidence type="ECO:0000313" key="4">
    <source>
        <dbReference type="Proteomes" id="UP000622475"/>
    </source>
</evidence>
<name>A0A929PXT1_9SPHI</name>
<gene>
    <name evidence="3" type="ORF">IRJ16_20065</name>
</gene>
<accession>A0A929PXT1</accession>
<dbReference type="EMBL" id="JADFFL010000010">
    <property type="protein sequence ID" value="MBE9664188.1"/>
    <property type="molecule type" value="Genomic_DNA"/>
</dbReference>
<comment type="caution">
    <text evidence="3">The sequence shown here is derived from an EMBL/GenBank/DDBJ whole genome shotgun (WGS) entry which is preliminary data.</text>
</comment>
<evidence type="ECO:0008006" key="5">
    <source>
        <dbReference type="Google" id="ProtNLM"/>
    </source>
</evidence>
<dbReference type="SUPFAM" id="SSF50465">
    <property type="entry name" value="EF-Tu/eEF-1alpha/eIF2-gamma C-terminal domain"/>
    <property type="match status" value="1"/>
</dbReference>
<dbReference type="InterPro" id="IPR009001">
    <property type="entry name" value="Transl_elong_EF1A/Init_IF2_C"/>
</dbReference>
<sequence>MDLIVVKAKFRVLTADEGGERKCFISSGYRPDHVFETFEDGVIRAHMGDITFFDREQMLPGDEAEVVVRFFKGNDGAGRYIEVGRKWFVNEAHHRIGEATVLKILSGVD</sequence>
<organism evidence="3 4">
    <name type="scientific">Mucilaginibacter myungsuensis</name>
    <dbReference type="NCBI Taxonomy" id="649104"/>
    <lineage>
        <taxon>Bacteria</taxon>
        <taxon>Pseudomonadati</taxon>
        <taxon>Bacteroidota</taxon>
        <taxon>Sphingobacteriia</taxon>
        <taxon>Sphingobacteriales</taxon>
        <taxon>Sphingobacteriaceae</taxon>
        <taxon>Mucilaginibacter</taxon>
    </lineage>
</organism>
<dbReference type="GO" id="GO:0005525">
    <property type="term" value="F:GTP binding"/>
    <property type="evidence" value="ECO:0007669"/>
    <property type="project" value="UniProtKB-KW"/>
</dbReference>
<keyword evidence="2" id="KW-0342">GTP-binding</keyword>
<keyword evidence="1" id="KW-0547">Nucleotide-binding</keyword>
<keyword evidence="4" id="KW-1185">Reference proteome</keyword>
<evidence type="ECO:0000256" key="1">
    <source>
        <dbReference type="ARBA" id="ARBA00022741"/>
    </source>
</evidence>
<proteinExistence type="predicted"/>
<dbReference type="Proteomes" id="UP000622475">
    <property type="component" value="Unassembled WGS sequence"/>
</dbReference>
<dbReference type="RefSeq" id="WP_194113436.1">
    <property type="nucleotide sequence ID" value="NZ_JADFFL010000010.1"/>
</dbReference>
<reference evidence="3" key="1">
    <citation type="submission" date="2020-10" db="EMBL/GenBank/DDBJ databases">
        <title>Mucilaginibacter mali sp. nov., isolated from rhizosphere soil of apple orchard.</title>
        <authorList>
            <person name="Lee J.-S."/>
            <person name="Kim H.S."/>
            <person name="Kim J.-S."/>
        </authorList>
    </citation>
    <scope>NUCLEOTIDE SEQUENCE</scope>
    <source>
        <strain evidence="3">KCTC 22746</strain>
    </source>
</reference>
<evidence type="ECO:0000313" key="3">
    <source>
        <dbReference type="EMBL" id="MBE9664188.1"/>
    </source>
</evidence>
<protein>
    <recommendedName>
        <fullName evidence="5">Elongation factor Tu</fullName>
    </recommendedName>
</protein>
<dbReference type="Gene3D" id="2.40.30.10">
    <property type="entry name" value="Translation factors"/>
    <property type="match status" value="1"/>
</dbReference>